<keyword evidence="2" id="KW-0597">Phosphoprotein</keyword>
<dbReference type="SUPFAM" id="SSF51735">
    <property type="entry name" value="NAD(P)-binding Rossmann-fold domains"/>
    <property type="match status" value="1"/>
</dbReference>
<dbReference type="OrthoDB" id="329835at2759"/>
<reference evidence="5" key="1">
    <citation type="journal article" date="2011" name="Science">
        <title>The plant cell wall-decomposing machinery underlies the functional diversity of forest fungi.</title>
        <authorList>
            <person name="Eastwood D.C."/>
            <person name="Floudas D."/>
            <person name="Binder M."/>
            <person name="Majcherczyk A."/>
            <person name="Schneider P."/>
            <person name="Aerts A."/>
            <person name="Asiegbu F.O."/>
            <person name="Baker S.E."/>
            <person name="Barry K."/>
            <person name="Bendiksby M."/>
            <person name="Blumentritt M."/>
            <person name="Coutinho P.M."/>
            <person name="Cullen D."/>
            <person name="de Vries R.P."/>
            <person name="Gathman A."/>
            <person name="Goodell B."/>
            <person name="Henrissat B."/>
            <person name="Ihrmark K."/>
            <person name="Kauserud H."/>
            <person name="Kohler A."/>
            <person name="LaButti K."/>
            <person name="Lapidus A."/>
            <person name="Lavin J.L."/>
            <person name="Lee Y.-H."/>
            <person name="Lindquist E."/>
            <person name="Lilly W."/>
            <person name="Lucas S."/>
            <person name="Morin E."/>
            <person name="Murat C."/>
            <person name="Oguiza J.A."/>
            <person name="Park J."/>
            <person name="Pisabarro A.G."/>
            <person name="Riley R."/>
            <person name="Rosling A."/>
            <person name="Salamov A."/>
            <person name="Schmidt O."/>
            <person name="Schmutz J."/>
            <person name="Skrede I."/>
            <person name="Stenlid J."/>
            <person name="Wiebenga A."/>
            <person name="Xie X."/>
            <person name="Kuees U."/>
            <person name="Hibbett D.S."/>
            <person name="Hoffmeister D."/>
            <person name="Hoegberg N."/>
            <person name="Martin F."/>
            <person name="Grigoriev I.V."/>
            <person name="Watkinson S.C."/>
        </authorList>
    </citation>
    <scope>NUCLEOTIDE SEQUENCE [LARGE SCALE GENOMIC DNA]</scope>
    <source>
        <strain evidence="5">strain S7.3</strain>
    </source>
</reference>
<keyword evidence="5" id="KW-1185">Reference proteome</keyword>
<sequence length="93" mass="10118">MTVVLRDAKFTNLTQQSFDDVYQSKVDVLTTLLSCVNPASLDFLLLFSTIGSVFGNAGQAAYCASQLYLDRIADLIPNTISMSFPPITDSGIF</sequence>
<dbReference type="InParanoid" id="F8PJ63"/>
<name>F8PJ63_SERL3</name>
<accession>F8PJ63</accession>
<evidence type="ECO:0000313" key="5">
    <source>
        <dbReference type="Proteomes" id="UP000008063"/>
    </source>
</evidence>
<evidence type="ECO:0000256" key="1">
    <source>
        <dbReference type="ARBA" id="ARBA00022450"/>
    </source>
</evidence>
<proteinExistence type="predicted"/>
<dbReference type="Proteomes" id="UP000008063">
    <property type="component" value="Unassembled WGS sequence"/>
</dbReference>
<dbReference type="Pfam" id="PF08659">
    <property type="entry name" value="KR"/>
    <property type="match status" value="1"/>
</dbReference>
<dbReference type="GO" id="GO:0044550">
    <property type="term" value="P:secondary metabolite biosynthetic process"/>
    <property type="evidence" value="ECO:0007669"/>
    <property type="project" value="TreeGrafter"/>
</dbReference>
<feature type="domain" description="Ketoreductase (KR)" evidence="3">
    <location>
        <begin position="3"/>
        <end position="74"/>
    </location>
</feature>
<organism evidence="5">
    <name type="scientific">Serpula lacrymans var. lacrymans (strain S7.3)</name>
    <name type="common">Dry rot fungus</name>
    <dbReference type="NCBI Taxonomy" id="936435"/>
    <lineage>
        <taxon>Eukaryota</taxon>
        <taxon>Fungi</taxon>
        <taxon>Dikarya</taxon>
        <taxon>Basidiomycota</taxon>
        <taxon>Agaricomycotina</taxon>
        <taxon>Agaricomycetes</taxon>
        <taxon>Agaricomycetidae</taxon>
        <taxon>Boletales</taxon>
        <taxon>Coniophorineae</taxon>
        <taxon>Serpulaceae</taxon>
        <taxon>Serpula</taxon>
    </lineage>
</organism>
<keyword evidence="1" id="KW-0596">Phosphopantetheine</keyword>
<dbReference type="GO" id="GO:0006633">
    <property type="term" value="P:fatty acid biosynthetic process"/>
    <property type="evidence" value="ECO:0007669"/>
    <property type="project" value="TreeGrafter"/>
</dbReference>
<gene>
    <name evidence="4" type="ORF">SERLA73DRAFT_83383</name>
</gene>
<dbReference type="HOGENOM" id="CLU_2405500_0_0_1"/>
<dbReference type="PANTHER" id="PTHR43775">
    <property type="entry name" value="FATTY ACID SYNTHASE"/>
    <property type="match status" value="1"/>
</dbReference>
<evidence type="ECO:0000313" key="4">
    <source>
        <dbReference type="EMBL" id="EGO03427.1"/>
    </source>
</evidence>
<dbReference type="AlphaFoldDB" id="F8PJ63"/>
<dbReference type="EMBL" id="GL945475">
    <property type="protein sequence ID" value="EGO03427.1"/>
    <property type="molecule type" value="Genomic_DNA"/>
</dbReference>
<dbReference type="InterPro" id="IPR013968">
    <property type="entry name" value="PKS_KR"/>
</dbReference>
<evidence type="ECO:0000256" key="2">
    <source>
        <dbReference type="ARBA" id="ARBA00022553"/>
    </source>
</evidence>
<dbReference type="PANTHER" id="PTHR43775:SF37">
    <property type="entry name" value="SI:DKEY-61P9.11"/>
    <property type="match status" value="1"/>
</dbReference>
<protein>
    <recommendedName>
        <fullName evidence="3">Ketoreductase (KR) domain-containing protein</fullName>
    </recommendedName>
</protein>
<dbReference type="InterPro" id="IPR036291">
    <property type="entry name" value="NAD(P)-bd_dom_sf"/>
</dbReference>
<evidence type="ECO:0000259" key="3">
    <source>
        <dbReference type="Pfam" id="PF08659"/>
    </source>
</evidence>
<dbReference type="Gene3D" id="3.40.50.720">
    <property type="entry name" value="NAD(P)-binding Rossmann-like Domain"/>
    <property type="match status" value="1"/>
</dbReference>
<dbReference type="InterPro" id="IPR050091">
    <property type="entry name" value="PKS_NRPS_Biosynth_Enz"/>
</dbReference>
<feature type="non-terminal residue" evidence="4">
    <location>
        <position position="93"/>
    </location>
</feature>
<dbReference type="STRING" id="936435.F8PJ63"/>
<dbReference type="GO" id="GO:0004312">
    <property type="term" value="F:fatty acid synthase activity"/>
    <property type="evidence" value="ECO:0007669"/>
    <property type="project" value="TreeGrafter"/>
</dbReference>